<dbReference type="Proteomes" id="UP000594260">
    <property type="component" value="Unplaced"/>
</dbReference>
<dbReference type="EnsemblMetazoa" id="XM_022794552">
    <property type="protein sequence ID" value="XP_022650287"/>
    <property type="gene ID" value="LOC111245784"/>
</dbReference>
<protein>
    <submittedName>
        <fullName evidence="1">Uncharacterized protein</fullName>
    </submittedName>
</protein>
<dbReference type="AlphaFoldDB" id="A0A7M7MBP9"/>
<reference evidence="1" key="1">
    <citation type="submission" date="2021-01" db="UniProtKB">
        <authorList>
            <consortium name="EnsemblMetazoa"/>
        </authorList>
    </citation>
    <scope>IDENTIFICATION</scope>
</reference>
<accession>A0A7M7MBP9</accession>
<name>A0A7M7MBP9_VARDE</name>
<evidence type="ECO:0000313" key="1">
    <source>
        <dbReference type="EnsemblMetazoa" id="XP_022650287"/>
    </source>
</evidence>
<dbReference type="GeneID" id="111245784"/>
<organism evidence="1 2">
    <name type="scientific">Varroa destructor</name>
    <name type="common">Honeybee mite</name>
    <dbReference type="NCBI Taxonomy" id="109461"/>
    <lineage>
        <taxon>Eukaryota</taxon>
        <taxon>Metazoa</taxon>
        <taxon>Ecdysozoa</taxon>
        <taxon>Arthropoda</taxon>
        <taxon>Chelicerata</taxon>
        <taxon>Arachnida</taxon>
        <taxon>Acari</taxon>
        <taxon>Parasitiformes</taxon>
        <taxon>Mesostigmata</taxon>
        <taxon>Gamasina</taxon>
        <taxon>Dermanyssoidea</taxon>
        <taxon>Varroidae</taxon>
        <taxon>Varroa</taxon>
    </lineage>
</organism>
<sequence length="161" mass="18470">MIQDAAYWGRSLVVNAAKTCFTSEVRVNHVQYYSIVSAKADSGETEIRGIVIRFIIMVPTKCLKHLNETFVQRNSESGMEPSFYEPNDIRGCFKCAREIKIYHAIRRTSPPSLGHLLFRKEWRVEVRQLQSAVRTLRDTLPVVDNSVSPTSSPFRFSFNLL</sequence>
<keyword evidence="2" id="KW-1185">Reference proteome</keyword>
<proteinExistence type="predicted"/>
<dbReference type="RefSeq" id="XP_022650287.1">
    <property type="nucleotide sequence ID" value="XM_022794552.1"/>
</dbReference>
<evidence type="ECO:0000313" key="2">
    <source>
        <dbReference type="Proteomes" id="UP000594260"/>
    </source>
</evidence>